<dbReference type="GO" id="GO:0016787">
    <property type="term" value="F:hydrolase activity"/>
    <property type="evidence" value="ECO:0007669"/>
    <property type="project" value="UniProtKB-KW"/>
</dbReference>
<dbReference type="InterPro" id="IPR000639">
    <property type="entry name" value="Epox_hydrolase-like"/>
</dbReference>
<feature type="domain" description="AB hydrolase-1" evidence="1">
    <location>
        <begin position="51"/>
        <end position="306"/>
    </location>
</feature>
<dbReference type="Gene3D" id="3.40.50.1820">
    <property type="entry name" value="alpha/beta hydrolase"/>
    <property type="match status" value="1"/>
</dbReference>
<dbReference type="InterPro" id="IPR000073">
    <property type="entry name" value="AB_hydrolase_1"/>
</dbReference>
<accession>A0ABU3T3P8</accession>
<dbReference type="EMBL" id="JAWDIS010000001">
    <property type="protein sequence ID" value="MDU0365940.1"/>
    <property type="molecule type" value="Genomic_DNA"/>
</dbReference>
<name>A0ABU3T3P8_9MICO</name>
<proteinExistence type="predicted"/>
<dbReference type="InterPro" id="IPR050266">
    <property type="entry name" value="AB_hydrolase_sf"/>
</dbReference>
<reference evidence="2 3" key="1">
    <citation type="submission" date="2023-09" db="EMBL/GenBank/DDBJ databases">
        <title>Microbacterium fusihabitans sp. nov., Microbacterium phycihabitans sp. nov., and Microbacterium cervinum sp. nov., isolated from dried seaweeds of beach.</title>
        <authorList>
            <person name="Lee S.D."/>
        </authorList>
    </citation>
    <scope>NUCLEOTIDE SEQUENCE [LARGE SCALE GENOMIC DNA]</scope>
    <source>
        <strain evidence="2 3">KSW4-17</strain>
    </source>
</reference>
<dbReference type="InterPro" id="IPR029058">
    <property type="entry name" value="AB_hydrolase_fold"/>
</dbReference>
<evidence type="ECO:0000259" key="1">
    <source>
        <dbReference type="Pfam" id="PF12697"/>
    </source>
</evidence>
<protein>
    <submittedName>
        <fullName evidence="2">Alpha/beta hydrolase</fullName>
    </submittedName>
</protein>
<organism evidence="2 3">
    <name type="scientific">Microbacterium galbum</name>
    <dbReference type="NCBI Taxonomy" id="3075994"/>
    <lineage>
        <taxon>Bacteria</taxon>
        <taxon>Bacillati</taxon>
        <taxon>Actinomycetota</taxon>
        <taxon>Actinomycetes</taxon>
        <taxon>Micrococcales</taxon>
        <taxon>Microbacteriaceae</taxon>
        <taxon>Microbacterium</taxon>
    </lineage>
</organism>
<dbReference type="PANTHER" id="PTHR43798:SF5">
    <property type="entry name" value="MONOACYLGLYCEROL LIPASE ABHD6"/>
    <property type="match status" value="1"/>
</dbReference>
<comment type="caution">
    <text evidence="2">The sequence shown here is derived from an EMBL/GenBank/DDBJ whole genome shotgun (WGS) entry which is preliminary data.</text>
</comment>
<dbReference type="PANTHER" id="PTHR43798">
    <property type="entry name" value="MONOACYLGLYCEROL LIPASE"/>
    <property type="match status" value="1"/>
</dbReference>
<evidence type="ECO:0000313" key="3">
    <source>
        <dbReference type="Proteomes" id="UP001263371"/>
    </source>
</evidence>
<evidence type="ECO:0000313" key="2">
    <source>
        <dbReference type="EMBL" id="MDU0365940.1"/>
    </source>
</evidence>
<keyword evidence="2" id="KW-0378">Hydrolase</keyword>
<dbReference type="SUPFAM" id="SSF53474">
    <property type="entry name" value="alpha/beta-Hydrolases"/>
    <property type="match status" value="1"/>
</dbReference>
<dbReference type="PRINTS" id="PR00412">
    <property type="entry name" value="EPOXHYDRLASE"/>
</dbReference>
<dbReference type="RefSeq" id="WP_315993227.1">
    <property type="nucleotide sequence ID" value="NZ_JAWDIS010000001.1"/>
</dbReference>
<keyword evidence="3" id="KW-1185">Reference proteome</keyword>
<gene>
    <name evidence="2" type="ORF">RWH45_01865</name>
</gene>
<dbReference type="PRINTS" id="PR00111">
    <property type="entry name" value="ABHYDROLASE"/>
</dbReference>
<dbReference type="Proteomes" id="UP001263371">
    <property type="component" value="Unassembled WGS sequence"/>
</dbReference>
<dbReference type="Pfam" id="PF12697">
    <property type="entry name" value="Abhydrolase_6"/>
    <property type="match status" value="1"/>
</dbReference>
<sequence length="317" mass="32898">MPELDEFSFLPAQAAGLGAAVPAVSRVDLALADGRRLSALRWGAAPPAVTLLHGAGLNAHTWDTTLLHLGVPALALDLPGHGDSSWRDDAAYVGRVLAPDVVRALETWTDRPQVLVGHSLGGLTAAAVAASRPDLVSRLVVVDITPGVDPNAGPAQIRAFFAGPTDWSSREELVQRALSFGLGGSPEAAARGVFLNSRVREDGRVEWKHHFAHLAAAAANAAARTDPAADAGTEPTTPDAVRAVLASTGWDDLAEVGAPVTLVRGERGFVTETDAEELRRRVPGAGVRVLATGHNAQEEDPAALAALIREVVADASA</sequence>